<protein>
    <submittedName>
        <fullName evidence="2">TLC domain-containing protein</fullName>
    </submittedName>
</protein>
<evidence type="ECO:0000313" key="1">
    <source>
        <dbReference type="Proteomes" id="UP000095286"/>
    </source>
</evidence>
<proteinExistence type="predicted"/>
<dbReference type="WBParaSite" id="RSKR_0000585650.1">
    <property type="protein sequence ID" value="RSKR_0000585650.1"/>
    <property type="gene ID" value="RSKR_0000585650"/>
</dbReference>
<name>A0AC35TYP7_9BILA</name>
<organism evidence="1 2">
    <name type="scientific">Rhabditophanes sp. KR3021</name>
    <dbReference type="NCBI Taxonomy" id="114890"/>
    <lineage>
        <taxon>Eukaryota</taxon>
        <taxon>Metazoa</taxon>
        <taxon>Ecdysozoa</taxon>
        <taxon>Nematoda</taxon>
        <taxon>Chromadorea</taxon>
        <taxon>Rhabditida</taxon>
        <taxon>Tylenchina</taxon>
        <taxon>Panagrolaimomorpha</taxon>
        <taxon>Strongyloidoidea</taxon>
        <taxon>Alloionematidae</taxon>
        <taxon>Rhabditophanes</taxon>
    </lineage>
</organism>
<reference evidence="2" key="1">
    <citation type="submission" date="2016-11" db="UniProtKB">
        <authorList>
            <consortium name="WormBaseParasite"/>
        </authorList>
    </citation>
    <scope>IDENTIFICATION</scope>
    <source>
        <strain evidence="2">KR3021</strain>
    </source>
</reference>
<evidence type="ECO:0000313" key="2">
    <source>
        <dbReference type="WBParaSite" id="RSKR_0000585650.1"/>
    </source>
</evidence>
<sequence length="376" mass="44476">MRVEGRRITHPPRRRIFNPDLFTFDYIVKNHGDLAGVLCLCTVIGLIFDVSLFIFFHYGAGYPKPYIYETGPKDFFNVAFFVAIWIFINCNLSNYFLEKLNRRNHYSKNSCYKFLDSCLLFVFYTYSTIHTLFIIYYEESIWKMTSIYVDQSDKENVMSINIKAYSVIQMAFWFHHIPETLLQGNKCSRAVEKMMHSIGYLILIVGCYFLNYIQVYIVLITLHYIAQSGYHISRIQSYFGRLDRERFCLKCWSYFFPLVTVISFMISVIMLWQGLGKKEVSENIYDEGEYKFSNAVLFLATCLFLFWNESTHETLKEKKALSMRGLLLNKRNKKKEQENGAKTKLISKKEKDNQTNKPQSIPKTKKRTEMQALKRK</sequence>
<accession>A0AC35TYP7</accession>
<dbReference type="Proteomes" id="UP000095286">
    <property type="component" value="Unplaced"/>
</dbReference>